<comment type="caution">
    <text evidence="2">The sequence shown here is derived from an EMBL/GenBank/DDBJ whole genome shotgun (WGS) entry which is preliminary data.</text>
</comment>
<evidence type="ECO:0000313" key="3">
    <source>
        <dbReference type="EMBL" id="KAH3704219.1"/>
    </source>
</evidence>
<dbReference type="EMBL" id="JAIWYP010000015">
    <property type="protein sequence ID" value="KAH3704219.1"/>
    <property type="molecule type" value="Genomic_DNA"/>
</dbReference>
<reference evidence="2" key="1">
    <citation type="journal article" date="2019" name="bioRxiv">
        <title>The Genome of the Zebra Mussel, Dreissena polymorpha: A Resource for Invasive Species Research.</title>
        <authorList>
            <person name="McCartney M.A."/>
            <person name="Auch B."/>
            <person name="Kono T."/>
            <person name="Mallez S."/>
            <person name="Zhang Y."/>
            <person name="Obille A."/>
            <person name="Becker A."/>
            <person name="Abrahante J.E."/>
            <person name="Garbe J."/>
            <person name="Badalamenti J.P."/>
            <person name="Herman A."/>
            <person name="Mangelson H."/>
            <person name="Liachko I."/>
            <person name="Sullivan S."/>
            <person name="Sone E.D."/>
            <person name="Koren S."/>
            <person name="Silverstein K.A.T."/>
            <person name="Beckman K.B."/>
            <person name="Gohl D.M."/>
        </authorList>
    </citation>
    <scope>NUCLEOTIDE SEQUENCE</scope>
    <source>
        <strain evidence="2">Duluth1</strain>
        <tissue evidence="2">Whole animal</tissue>
    </source>
</reference>
<feature type="region of interest" description="Disordered" evidence="1">
    <location>
        <begin position="34"/>
        <end position="58"/>
    </location>
</feature>
<sequence>MYGSEIEEKIEGRKILGIDFKEIDVHKRGDKPLYPFPYQKQSENCDATSIKPEQPASK</sequence>
<proteinExistence type="predicted"/>
<gene>
    <name evidence="2" type="ORF">DPMN_079217</name>
    <name evidence="3" type="ORF">DPMN_079275</name>
</gene>
<dbReference type="Proteomes" id="UP000828390">
    <property type="component" value="Unassembled WGS sequence"/>
</dbReference>
<dbReference type="EMBL" id="JAIWYP010000015">
    <property type="protein sequence ID" value="KAH3704161.1"/>
    <property type="molecule type" value="Genomic_DNA"/>
</dbReference>
<dbReference type="AlphaFoldDB" id="A0A9D4BR32"/>
<organism evidence="2 4">
    <name type="scientific">Dreissena polymorpha</name>
    <name type="common">Zebra mussel</name>
    <name type="synonym">Mytilus polymorpha</name>
    <dbReference type="NCBI Taxonomy" id="45954"/>
    <lineage>
        <taxon>Eukaryota</taxon>
        <taxon>Metazoa</taxon>
        <taxon>Spiralia</taxon>
        <taxon>Lophotrochozoa</taxon>
        <taxon>Mollusca</taxon>
        <taxon>Bivalvia</taxon>
        <taxon>Autobranchia</taxon>
        <taxon>Heteroconchia</taxon>
        <taxon>Euheterodonta</taxon>
        <taxon>Imparidentia</taxon>
        <taxon>Neoheterodontei</taxon>
        <taxon>Myida</taxon>
        <taxon>Dreissenoidea</taxon>
        <taxon>Dreissenidae</taxon>
        <taxon>Dreissena</taxon>
    </lineage>
</organism>
<accession>A0A9D4BR32</accession>
<protein>
    <submittedName>
        <fullName evidence="2">Uncharacterized protein</fullName>
    </submittedName>
</protein>
<name>A0A9D4BR32_DREPO</name>
<reference evidence="2" key="2">
    <citation type="submission" date="2020-11" db="EMBL/GenBank/DDBJ databases">
        <authorList>
            <person name="McCartney M.A."/>
            <person name="Auch B."/>
            <person name="Kono T."/>
            <person name="Mallez S."/>
            <person name="Becker A."/>
            <person name="Gohl D.M."/>
            <person name="Silverstein K.A.T."/>
            <person name="Koren S."/>
            <person name="Bechman K.B."/>
            <person name="Herman A."/>
            <person name="Abrahante J.E."/>
            <person name="Garbe J."/>
        </authorList>
    </citation>
    <scope>NUCLEOTIDE SEQUENCE</scope>
    <source>
        <strain evidence="2">Duluth1</strain>
        <tissue evidence="2">Whole animal</tissue>
    </source>
</reference>
<keyword evidence="4" id="KW-1185">Reference proteome</keyword>
<evidence type="ECO:0000256" key="1">
    <source>
        <dbReference type="SAM" id="MobiDB-lite"/>
    </source>
</evidence>
<evidence type="ECO:0000313" key="4">
    <source>
        <dbReference type="Proteomes" id="UP000828390"/>
    </source>
</evidence>
<evidence type="ECO:0000313" key="2">
    <source>
        <dbReference type="EMBL" id="KAH3704161.1"/>
    </source>
</evidence>